<proteinExistence type="predicted"/>
<sequence>MQYGGVILSQLMVVGSRPRKAEGTNIMTRLLIEADCLAVAFAPEVVRRVSP</sequence>
<dbReference type="EMBL" id="QAPG01000060">
    <property type="protein sequence ID" value="TDZ33696.1"/>
    <property type="molecule type" value="Genomic_DNA"/>
</dbReference>
<name>A0A4R8QA88_9PEZI</name>
<keyword evidence="2" id="KW-1185">Reference proteome</keyword>
<evidence type="ECO:0000313" key="2">
    <source>
        <dbReference type="Proteomes" id="UP000295083"/>
    </source>
</evidence>
<accession>A0A4R8QA88</accession>
<evidence type="ECO:0000313" key="1">
    <source>
        <dbReference type="EMBL" id="TDZ33696.1"/>
    </source>
</evidence>
<comment type="caution">
    <text evidence="1">The sequence shown here is derived from an EMBL/GenBank/DDBJ whole genome shotgun (WGS) entry which is preliminary data.</text>
</comment>
<organism evidence="1 2">
    <name type="scientific">Colletotrichum spinosum</name>
    <dbReference type="NCBI Taxonomy" id="1347390"/>
    <lineage>
        <taxon>Eukaryota</taxon>
        <taxon>Fungi</taxon>
        <taxon>Dikarya</taxon>
        <taxon>Ascomycota</taxon>
        <taxon>Pezizomycotina</taxon>
        <taxon>Sordariomycetes</taxon>
        <taxon>Hypocreomycetidae</taxon>
        <taxon>Glomerellales</taxon>
        <taxon>Glomerellaceae</taxon>
        <taxon>Colletotrichum</taxon>
        <taxon>Colletotrichum orbiculare species complex</taxon>
    </lineage>
</organism>
<protein>
    <submittedName>
        <fullName evidence="1">Uncharacterized protein</fullName>
    </submittedName>
</protein>
<gene>
    <name evidence="1" type="ORF">C8035_v011190</name>
</gene>
<dbReference type="Proteomes" id="UP000295083">
    <property type="component" value="Unassembled WGS sequence"/>
</dbReference>
<reference evidence="1 2" key="1">
    <citation type="submission" date="2018-11" db="EMBL/GenBank/DDBJ databases">
        <title>Genome sequence and assembly of Colletotrichum spinosum.</title>
        <authorList>
            <person name="Gan P."/>
            <person name="Shirasu K."/>
        </authorList>
    </citation>
    <scope>NUCLEOTIDE SEQUENCE [LARGE SCALE GENOMIC DNA]</scope>
    <source>
        <strain evidence="1 2">CBS 515.97</strain>
    </source>
</reference>
<dbReference type="AlphaFoldDB" id="A0A4R8QA88"/>